<dbReference type="AlphaFoldDB" id="Q6AM64"/>
<dbReference type="STRING" id="177439.DP1832"/>
<organism evidence="1 2">
    <name type="scientific">Desulfotalea psychrophila (strain LSv54 / DSM 12343)</name>
    <dbReference type="NCBI Taxonomy" id="177439"/>
    <lineage>
        <taxon>Bacteria</taxon>
        <taxon>Pseudomonadati</taxon>
        <taxon>Thermodesulfobacteriota</taxon>
        <taxon>Desulfobulbia</taxon>
        <taxon>Desulfobulbales</taxon>
        <taxon>Desulfocapsaceae</taxon>
        <taxon>Desulfotalea</taxon>
    </lineage>
</organism>
<proteinExistence type="predicted"/>
<dbReference type="HOGENOM" id="CLU_068232_0_0_7"/>
<name>Q6AM64_DESPS</name>
<gene>
    <name evidence="1" type="ordered locus">DP1832</name>
</gene>
<dbReference type="EMBL" id="CR522870">
    <property type="protein sequence ID" value="CAG36561.1"/>
    <property type="molecule type" value="Genomic_DNA"/>
</dbReference>
<dbReference type="OrthoDB" id="6858273at2"/>
<dbReference type="Proteomes" id="UP000000602">
    <property type="component" value="Chromosome"/>
</dbReference>
<reference evidence="2" key="1">
    <citation type="journal article" date="2004" name="Environ. Microbiol.">
        <title>The genome of Desulfotalea psychrophila, a sulfate-reducing bacterium from permanently cold Arctic sediments.</title>
        <authorList>
            <person name="Rabus R."/>
            <person name="Ruepp A."/>
            <person name="Frickey T."/>
            <person name="Rattei T."/>
            <person name="Fartmann B."/>
            <person name="Stark M."/>
            <person name="Bauer M."/>
            <person name="Zibat A."/>
            <person name="Lombardot T."/>
            <person name="Becker I."/>
            <person name="Amann J."/>
            <person name="Gellner K."/>
            <person name="Teeling H."/>
            <person name="Leuschner W.D."/>
            <person name="Gloeckner F.-O."/>
            <person name="Lupas A.N."/>
            <person name="Amann R."/>
            <person name="Klenk H.-P."/>
        </authorList>
    </citation>
    <scope>NUCLEOTIDE SEQUENCE [LARGE SCALE GENOMIC DNA]</scope>
    <source>
        <strain evidence="2">DSM 12343 / LSv54</strain>
    </source>
</reference>
<evidence type="ECO:0000313" key="2">
    <source>
        <dbReference type="Proteomes" id="UP000000602"/>
    </source>
</evidence>
<accession>Q6AM64</accession>
<protein>
    <submittedName>
        <fullName evidence="1">Uncharacterized protein</fullName>
    </submittedName>
</protein>
<evidence type="ECO:0000313" key="1">
    <source>
        <dbReference type="EMBL" id="CAG36561.1"/>
    </source>
</evidence>
<dbReference type="eggNOG" id="ENOG5032ZCB">
    <property type="taxonomic scope" value="Bacteria"/>
</dbReference>
<dbReference type="RefSeq" id="WP_011189073.1">
    <property type="nucleotide sequence ID" value="NC_006138.1"/>
</dbReference>
<keyword evidence="2" id="KW-1185">Reference proteome</keyword>
<dbReference type="KEGG" id="dps:DP1832"/>
<sequence length="358" mass="42021">MKKVKNKMQYNRLSKRRFEKKIKRKKHKKELIKLAIQQKKSILNVKRNKLKLHKKANAEDFIELKPPSHFSIIENPNETLTFFESLESNLLNYDPIYINMSEISRMTVDALLYYISILQHIKTKLSAYILKGSFPEDEETLTLMKRSGFLRYFKTSEDNINTHRDYVEIKSGNIADNQVVKDICLFVMEKMKVGRVKTQKLYDIIFEMMLNTKQHAYNANTNKYDNWLLFLKFNPDKSNIEFIFLDKGFGIPQTVRKNKLEIAVKWFSKIGITEFSETDLVDSALKGAFRTKTEKGYRGKGLPKINQYFENGYIKSLNIISKKACITAENKHDLEKEIIGTLYSWKITKDSINGNNNY</sequence>